<sequence length="66" mass="7414">MKNYQAAIDEFTKVILLEPDSFQAYHKRATAKLLLGRKTEGCEDLVKAKELGDPFIDALIEENCGN</sequence>
<reference evidence="1" key="1">
    <citation type="submission" date="2019-08" db="EMBL/GenBank/DDBJ databases">
        <authorList>
            <person name="Kucharzyk K."/>
            <person name="Murdoch R.W."/>
            <person name="Higgins S."/>
            <person name="Loffler F."/>
        </authorList>
    </citation>
    <scope>NUCLEOTIDE SEQUENCE</scope>
</reference>
<dbReference type="EMBL" id="VSSQ01000417">
    <property type="protein sequence ID" value="MPL94162.1"/>
    <property type="molecule type" value="Genomic_DNA"/>
</dbReference>
<dbReference type="InterPro" id="IPR011990">
    <property type="entry name" value="TPR-like_helical_dom_sf"/>
</dbReference>
<comment type="caution">
    <text evidence="1">The sequence shown here is derived from an EMBL/GenBank/DDBJ whole genome shotgun (WGS) entry which is preliminary data.</text>
</comment>
<protein>
    <recommendedName>
        <fullName evidence="2">Tetratricopeptide repeat protein</fullName>
    </recommendedName>
</protein>
<name>A0A644VUK6_9ZZZZ</name>
<dbReference type="SUPFAM" id="SSF48452">
    <property type="entry name" value="TPR-like"/>
    <property type="match status" value="1"/>
</dbReference>
<organism evidence="1">
    <name type="scientific">bioreactor metagenome</name>
    <dbReference type="NCBI Taxonomy" id="1076179"/>
    <lineage>
        <taxon>unclassified sequences</taxon>
        <taxon>metagenomes</taxon>
        <taxon>ecological metagenomes</taxon>
    </lineage>
</organism>
<proteinExistence type="predicted"/>
<dbReference type="Gene3D" id="1.25.40.10">
    <property type="entry name" value="Tetratricopeptide repeat domain"/>
    <property type="match status" value="1"/>
</dbReference>
<accession>A0A644VUK6</accession>
<evidence type="ECO:0000313" key="1">
    <source>
        <dbReference type="EMBL" id="MPL94162.1"/>
    </source>
</evidence>
<evidence type="ECO:0008006" key="2">
    <source>
        <dbReference type="Google" id="ProtNLM"/>
    </source>
</evidence>
<dbReference type="AlphaFoldDB" id="A0A644VUK6"/>
<gene>
    <name evidence="1" type="ORF">SDC9_40310</name>
</gene>